<organism evidence="2 3">
    <name type="scientific">Rhizophagus irregularis</name>
    <dbReference type="NCBI Taxonomy" id="588596"/>
    <lineage>
        <taxon>Eukaryota</taxon>
        <taxon>Fungi</taxon>
        <taxon>Fungi incertae sedis</taxon>
        <taxon>Mucoromycota</taxon>
        <taxon>Glomeromycotina</taxon>
        <taxon>Glomeromycetes</taxon>
        <taxon>Glomerales</taxon>
        <taxon>Glomeraceae</taxon>
        <taxon>Rhizophagus</taxon>
    </lineage>
</organism>
<dbReference type="AlphaFoldDB" id="A0A2I1FZQ5"/>
<feature type="region of interest" description="Disordered" evidence="1">
    <location>
        <begin position="80"/>
        <end position="103"/>
    </location>
</feature>
<gene>
    <name evidence="2" type="ORF">RhiirA4_528999</name>
</gene>
<feature type="compositionally biased region" description="Basic residues" evidence="1">
    <location>
        <begin position="86"/>
        <end position="98"/>
    </location>
</feature>
<evidence type="ECO:0000313" key="2">
    <source>
        <dbReference type="EMBL" id="PKY39869.1"/>
    </source>
</evidence>
<reference evidence="2 3" key="1">
    <citation type="submission" date="2015-10" db="EMBL/GenBank/DDBJ databases">
        <title>Genome analyses suggest a sexual origin of heterokaryosis in a supposedly ancient asexual fungus.</title>
        <authorList>
            <person name="Ropars J."/>
            <person name="Sedzielewska K."/>
            <person name="Noel J."/>
            <person name="Charron P."/>
            <person name="Farinelli L."/>
            <person name="Marton T."/>
            <person name="Kruger M."/>
            <person name="Pelin A."/>
            <person name="Brachmann A."/>
            <person name="Corradi N."/>
        </authorList>
    </citation>
    <scope>NUCLEOTIDE SEQUENCE [LARGE SCALE GENOMIC DNA]</scope>
    <source>
        <strain evidence="2 3">A4</strain>
    </source>
</reference>
<keyword evidence="3" id="KW-1185">Reference proteome</keyword>
<protein>
    <submittedName>
        <fullName evidence="2">Uncharacterized protein</fullName>
    </submittedName>
</protein>
<sequence length="126" mass="14480">MEFITGNSTFKPQDSFLIKQTNDNSISHTQYLIHMEQDNDNANENITLSTETGVLIVNFLALNKKRITVSVSEIKEVRKQSEPLRHIGKSRPSSKRLKSSVERLRYESKSRKRLGLILKCDSETQD</sequence>
<comment type="caution">
    <text evidence="2">The sequence shown here is derived from an EMBL/GenBank/DDBJ whole genome shotgun (WGS) entry which is preliminary data.</text>
</comment>
<dbReference type="Proteomes" id="UP000234323">
    <property type="component" value="Unassembled WGS sequence"/>
</dbReference>
<dbReference type="EMBL" id="LLXI01000080">
    <property type="protein sequence ID" value="PKY39869.1"/>
    <property type="molecule type" value="Genomic_DNA"/>
</dbReference>
<accession>A0A2I1FZQ5</accession>
<name>A0A2I1FZQ5_9GLOM</name>
<evidence type="ECO:0000256" key="1">
    <source>
        <dbReference type="SAM" id="MobiDB-lite"/>
    </source>
</evidence>
<evidence type="ECO:0000313" key="3">
    <source>
        <dbReference type="Proteomes" id="UP000234323"/>
    </source>
</evidence>
<proteinExistence type="predicted"/>